<dbReference type="RefSeq" id="WP_052670371.1">
    <property type="nucleotide sequence ID" value="NZ_LN824141.1"/>
</dbReference>
<name>A0A0C7NJP3_DEFTU</name>
<dbReference type="PANTHER" id="PTHR10343:SF84">
    <property type="entry name" value="5'-AMP-ACTIVATED PROTEIN KINASE SUBUNIT BETA-1"/>
    <property type="match status" value="1"/>
</dbReference>
<dbReference type="HOGENOM" id="CLU_646760_0_0_0"/>
<dbReference type="OrthoDB" id="9811945at2"/>
<gene>
    <name evidence="3" type="ORF">DTL3_0869</name>
</gene>
<dbReference type="SUPFAM" id="SSF81296">
    <property type="entry name" value="E set domains"/>
    <property type="match status" value="1"/>
</dbReference>
<evidence type="ECO:0000313" key="3">
    <source>
        <dbReference type="EMBL" id="CEP78176.1"/>
    </source>
</evidence>
<dbReference type="AlphaFoldDB" id="A0A0C7NJP3"/>
<dbReference type="STRING" id="1006576.DTL3_0869"/>
<protein>
    <recommendedName>
        <fullName evidence="2">AMP-activated protein kinase glycogen-binding domain-containing protein</fullName>
    </recommendedName>
</protein>
<keyword evidence="4" id="KW-1185">Reference proteome</keyword>
<accession>A0A0C7NJP3</accession>
<dbReference type="Gene3D" id="2.60.40.10">
    <property type="entry name" value="Immunoglobulins"/>
    <property type="match status" value="1"/>
</dbReference>
<dbReference type="Proteomes" id="UP000032809">
    <property type="component" value="Chromosome I"/>
</dbReference>
<feature type="domain" description="AMP-activated protein kinase glycogen-binding" evidence="2">
    <location>
        <begin position="28"/>
        <end position="92"/>
    </location>
</feature>
<dbReference type="PANTHER" id="PTHR10343">
    <property type="entry name" value="5'-AMP-ACTIVATED PROTEIN KINASE , BETA SUBUNIT"/>
    <property type="match status" value="1"/>
</dbReference>
<dbReference type="CDD" id="cd02859">
    <property type="entry name" value="E_set_AMPKbeta_like_N"/>
    <property type="match status" value="1"/>
</dbReference>
<dbReference type="InterPro" id="IPR013783">
    <property type="entry name" value="Ig-like_fold"/>
</dbReference>
<dbReference type="Pfam" id="PF16561">
    <property type="entry name" value="AMPK1_CBM"/>
    <property type="match status" value="1"/>
</dbReference>
<comment type="similarity">
    <text evidence="1">Belongs to the 5'-AMP-activated protein kinase beta subunit family.</text>
</comment>
<sequence>MKKIISVILFSLIIVFTFSKVYVEDGMVVFEYEDRTANSVFVAGSFNNWSTSAWEMEYYDGVWVYIAELQPGVYEYKYVVNGTDWYEDPESPDYVPDPYGGRNSKFELVLEDGELKIVGAEAREDKASIISGKYEFGLKTKLEDDTVFFASPQVTNEVVLSINPNIQNADLELKIGASSDNDSFQFKVYGMKALWMQEHISLGAFYKTTINPNYNFDYENPETKLPGFGFLFNYADLYAGVDLLTQENKVKFLTFADCSFYDFRVGLLFDTVDATSLVIRGEAYDFFTEFNLEDWEFNSVLAGYEKEDSFGASFLYAALDKSLTVKGFGVYKDFDLDGAVYYETEEDNFYAFKIGGGYTLLESYRIGGDLYFNGEGKSGFNLSFKLESEDFPVKVKVGFGNDIRVDAKPFDPDKYFTLSVAAEF</sequence>
<proteinExistence type="inferred from homology"/>
<evidence type="ECO:0000313" key="4">
    <source>
        <dbReference type="Proteomes" id="UP000032809"/>
    </source>
</evidence>
<evidence type="ECO:0000259" key="2">
    <source>
        <dbReference type="Pfam" id="PF16561"/>
    </source>
</evidence>
<evidence type="ECO:0000256" key="1">
    <source>
        <dbReference type="ARBA" id="ARBA00010926"/>
    </source>
</evidence>
<reference evidence="4" key="1">
    <citation type="submission" date="2014-11" db="EMBL/GenBank/DDBJ databases">
        <authorList>
            <person name="Wibberg D."/>
        </authorList>
    </citation>
    <scope>NUCLEOTIDE SEQUENCE [LARGE SCALE GENOMIC DNA]</scope>
    <source>
        <strain evidence="4">L3</strain>
    </source>
</reference>
<dbReference type="KEGG" id="dtn:DTL3_0869"/>
<organism evidence="3 4">
    <name type="scientific">Defluviitoga tunisiensis</name>
    <dbReference type="NCBI Taxonomy" id="1006576"/>
    <lineage>
        <taxon>Bacteria</taxon>
        <taxon>Thermotogati</taxon>
        <taxon>Thermotogota</taxon>
        <taxon>Thermotogae</taxon>
        <taxon>Petrotogales</taxon>
        <taxon>Petrotogaceae</taxon>
        <taxon>Defluviitoga</taxon>
    </lineage>
</organism>
<dbReference type="InterPro" id="IPR014756">
    <property type="entry name" value="Ig_E-set"/>
</dbReference>
<dbReference type="InterPro" id="IPR032640">
    <property type="entry name" value="AMPK1_CBM"/>
</dbReference>
<dbReference type="InterPro" id="IPR050827">
    <property type="entry name" value="CRP1_MDG1_kinase"/>
</dbReference>
<dbReference type="EMBL" id="LN824141">
    <property type="protein sequence ID" value="CEP78176.1"/>
    <property type="molecule type" value="Genomic_DNA"/>
</dbReference>